<name>A0A2G1WCW1_9BACT</name>
<protein>
    <submittedName>
        <fullName evidence="2">Uncharacterized protein</fullName>
    </submittedName>
</protein>
<evidence type="ECO:0000313" key="3">
    <source>
        <dbReference type="Proteomes" id="UP000225740"/>
    </source>
</evidence>
<organism evidence="2 3">
    <name type="scientific">Rhodopirellula bahusiensis</name>
    <dbReference type="NCBI Taxonomy" id="2014065"/>
    <lineage>
        <taxon>Bacteria</taxon>
        <taxon>Pseudomonadati</taxon>
        <taxon>Planctomycetota</taxon>
        <taxon>Planctomycetia</taxon>
        <taxon>Pirellulales</taxon>
        <taxon>Pirellulaceae</taxon>
        <taxon>Rhodopirellula</taxon>
    </lineage>
</organism>
<proteinExistence type="predicted"/>
<keyword evidence="3" id="KW-1185">Reference proteome</keyword>
<feature type="region of interest" description="Disordered" evidence="1">
    <location>
        <begin position="1"/>
        <end position="24"/>
    </location>
</feature>
<dbReference type="AlphaFoldDB" id="A0A2G1WCW1"/>
<reference evidence="2 3" key="1">
    <citation type="submission" date="2017-06" db="EMBL/GenBank/DDBJ databases">
        <title>Description of Rhodopirellula bahusiensis sp. nov.</title>
        <authorList>
            <person name="Kizina J."/>
            <person name="Harder J."/>
        </authorList>
    </citation>
    <scope>NUCLEOTIDE SEQUENCE [LARGE SCALE GENOMIC DNA]</scope>
    <source>
        <strain evidence="2 3">SWK21</strain>
    </source>
</reference>
<dbReference type="EMBL" id="NIZW01000002">
    <property type="protein sequence ID" value="PHQ36479.1"/>
    <property type="molecule type" value="Genomic_DNA"/>
</dbReference>
<dbReference type="Proteomes" id="UP000225740">
    <property type="component" value="Unassembled WGS sequence"/>
</dbReference>
<comment type="caution">
    <text evidence="2">The sequence shown here is derived from an EMBL/GenBank/DDBJ whole genome shotgun (WGS) entry which is preliminary data.</text>
</comment>
<evidence type="ECO:0000313" key="2">
    <source>
        <dbReference type="EMBL" id="PHQ36479.1"/>
    </source>
</evidence>
<dbReference type="OrthoDB" id="261685at2"/>
<gene>
    <name evidence="2" type="ORF">CEE69_03580</name>
</gene>
<sequence>MNDPLRIGSSADLPSRKPRKVARMTSKMTSTLTRFGTLCLLTTVVISSTGCYGLGGSNYNLGILGFPIPVSPYYQHKQEEKFHNKERYDRVPILGPTTSGGPPIALDPPSDDEVMQALEQARPVQGGIPLIWEKQRNDVRIIKEKISDYIDPPRFYPLIGPAQLHHAHYKCTVYFDESTIIGYPVPHTLRDREAIEVVYIDHNHFHMVGDVEPYTTPNL</sequence>
<accession>A0A2G1WCW1</accession>
<evidence type="ECO:0000256" key="1">
    <source>
        <dbReference type="SAM" id="MobiDB-lite"/>
    </source>
</evidence>